<dbReference type="InterPro" id="IPR002347">
    <property type="entry name" value="SDR_fam"/>
</dbReference>
<dbReference type="OrthoDB" id="9775296at2"/>
<evidence type="ECO:0000256" key="1">
    <source>
        <dbReference type="ARBA" id="ARBA00006484"/>
    </source>
</evidence>
<evidence type="ECO:0000256" key="3">
    <source>
        <dbReference type="RuleBase" id="RU000363"/>
    </source>
</evidence>
<dbReference type="RefSeq" id="WP_120038227.1">
    <property type="nucleotide sequence ID" value="NZ_QZFU01000012.1"/>
</dbReference>
<evidence type="ECO:0000313" key="6">
    <source>
        <dbReference type="Proteomes" id="UP000266677"/>
    </source>
</evidence>
<evidence type="ECO:0000313" key="5">
    <source>
        <dbReference type="EMBL" id="RJO78770.1"/>
    </source>
</evidence>
<name>A0A3A4KH57_9NOCA</name>
<keyword evidence="2" id="KW-0560">Oxidoreductase</keyword>
<dbReference type="PRINTS" id="PR00080">
    <property type="entry name" value="SDRFAMILY"/>
</dbReference>
<dbReference type="InterPro" id="IPR036291">
    <property type="entry name" value="NAD(P)-bd_dom_sf"/>
</dbReference>
<reference evidence="5 6" key="1">
    <citation type="submission" date="2018-09" db="EMBL/GenBank/DDBJ databases">
        <title>YIM PH21274 draft genome.</title>
        <authorList>
            <person name="Miao C."/>
        </authorList>
    </citation>
    <scope>NUCLEOTIDE SEQUENCE [LARGE SCALE GENOMIC DNA]</scope>
    <source>
        <strain evidence="5 6">YIM PH 21724</strain>
    </source>
</reference>
<feature type="domain" description="Ketoreductase" evidence="4">
    <location>
        <begin position="13"/>
        <end position="206"/>
    </location>
</feature>
<dbReference type="SMART" id="SM00822">
    <property type="entry name" value="PKS_KR"/>
    <property type="match status" value="1"/>
</dbReference>
<dbReference type="CDD" id="cd05233">
    <property type="entry name" value="SDR_c"/>
    <property type="match status" value="1"/>
</dbReference>
<dbReference type="InterPro" id="IPR020904">
    <property type="entry name" value="Sc_DH/Rdtase_CS"/>
</dbReference>
<dbReference type="InterPro" id="IPR057326">
    <property type="entry name" value="KR_dom"/>
</dbReference>
<keyword evidence="6" id="KW-1185">Reference proteome</keyword>
<protein>
    <submittedName>
        <fullName evidence="5">SDR family oxidoreductase</fullName>
    </submittedName>
</protein>
<dbReference type="PRINTS" id="PR00081">
    <property type="entry name" value="GDHRDH"/>
</dbReference>
<organism evidence="5 6">
    <name type="scientific">Nocardia panacis</name>
    <dbReference type="NCBI Taxonomy" id="2340916"/>
    <lineage>
        <taxon>Bacteria</taxon>
        <taxon>Bacillati</taxon>
        <taxon>Actinomycetota</taxon>
        <taxon>Actinomycetes</taxon>
        <taxon>Mycobacteriales</taxon>
        <taxon>Nocardiaceae</taxon>
        <taxon>Nocardia</taxon>
    </lineage>
</organism>
<dbReference type="Proteomes" id="UP000266677">
    <property type="component" value="Unassembled WGS sequence"/>
</dbReference>
<comment type="similarity">
    <text evidence="1 3">Belongs to the short-chain dehydrogenases/reductases (SDR) family.</text>
</comment>
<evidence type="ECO:0000259" key="4">
    <source>
        <dbReference type="SMART" id="SM00822"/>
    </source>
</evidence>
<dbReference type="FunFam" id="3.40.50.720:FF:000084">
    <property type="entry name" value="Short-chain dehydrogenase reductase"/>
    <property type="match status" value="1"/>
</dbReference>
<dbReference type="Pfam" id="PF00106">
    <property type="entry name" value="adh_short"/>
    <property type="match status" value="1"/>
</dbReference>
<dbReference type="NCBIfam" id="NF005878">
    <property type="entry name" value="PRK07825.1"/>
    <property type="match status" value="1"/>
</dbReference>
<dbReference type="PANTHER" id="PTHR24322:SF736">
    <property type="entry name" value="RETINOL DEHYDROGENASE 10"/>
    <property type="match status" value="1"/>
</dbReference>
<dbReference type="GO" id="GO:0016616">
    <property type="term" value="F:oxidoreductase activity, acting on the CH-OH group of donors, NAD or NADP as acceptor"/>
    <property type="evidence" value="ECO:0007669"/>
    <property type="project" value="TreeGrafter"/>
</dbReference>
<comment type="caution">
    <text evidence="5">The sequence shown here is derived from an EMBL/GenBank/DDBJ whole genome shotgun (WGS) entry which is preliminary data.</text>
</comment>
<dbReference type="EMBL" id="QZFU01000012">
    <property type="protein sequence ID" value="RJO78770.1"/>
    <property type="molecule type" value="Genomic_DNA"/>
</dbReference>
<proteinExistence type="inferred from homology"/>
<gene>
    <name evidence="5" type="ORF">D5S18_04340</name>
</gene>
<accession>A0A3A4KH57</accession>
<dbReference type="SUPFAM" id="SSF51735">
    <property type="entry name" value="NAD(P)-binding Rossmann-fold domains"/>
    <property type="match status" value="1"/>
</dbReference>
<dbReference type="PROSITE" id="PS00061">
    <property type="entry name" value="ADH_SHORT"/>
    <property type="match status" value="1"/>
</dbReference>
<sequence>MTSADSAGILAGKVVAITGGARGIGRATAAAFLRAGAAVALGDIDTELVAETAAELGSKTTAELGADPNARVLGLPLNVTDKAAFTEFLDTVERELGPLDILINNAGIMPTGLFVDEDEAMTDRIIDINLRGVILGSRLATRRFLPRRRGQVINIASLAGTQGLPGLATYCATKHAVVGFSSALHQEMRAHGVRISVVLPGIVRTELSAGARLPGWVEPLTTVAPDQVAAAVVRTALGDKLLVTVPRTLAAVLRSAQLLPYRAQLAVAKFTGAATAFVDADPAAREIYHRRLREQ</sequence>
<dbReference type="Gene3D" id="3.40.50.720">
    <property type="entry name" value="NAD(P)-binding Rossmann-like Domain"/>
    <property type="match status" value="1"/>
</dbReference>
<dbReference type="PANTHER" id="PTHR24322">
    <property type="entry name" value="PKSB"/>
    <property type="match status" value="1"/>
</dbReference>
<dbReference type="AlphaFoldDB" id="A0A3A4KH57"/>
<evidence type="ECO:0000256" key="2">
    <source>
        <dbReference type="ARBA" id="ARBA00023002"/>
    </source>
</evidence>